<evidence type="ECO:0000313" key="1">
    <source>
        <dbReference type="EMBL" id="KAA3440461.1"/>
    </source>
</evidence>
<dbReference type="InterPro" id="IPR026444">
    <property type="entry name" value="Secre_tail"/>
</dbReference>
<dbReference type="EMBL" id="VKKY01000001">
    <property type="protein sequence ID" value="KAA3440461.1"/>
    <property type="molecule type" value="Genomic_DNA"/>
</dbReference>
<name>A0A5B6TJ72_9BACT</name>
<keyword evidence="2" id="KW-1185">Reference proteome</keyword>
<dbReference type="NCBIfam" id="TIGR04183">
    <property type="entry name" value="Por_Secre_tail"/>
    <property type="match status" value="1"/>
</dbReference>
<gene>
    <name evidence="1" type="ORF">FOA19_07360</name>
</gene>
<comment type="caution">
    <text evidence="1">The sequence shown here is derived from an EMBL/GenBank/DDBJ whole genome shotgun (WGS) entry which is preliminary data.</text>
</comment>
<dbReference type="OrthoDB" id="7794186at2"/>
<evidence type="ECO:0000313" key="2">
    <source>
        <dbReference type="Proteomes" id="UP000324133"/>
    </source>
</evidence>
<organism evidence="1 2">
    <name type="scientific">Rufibacter hautae</name>
    <dbReference type="NCBI Taxonomy" id="2595005"/>
    <lineage>
        <taxon>Bacteria</taxon>
        <taxon>Pseudomonadati</taxon>
        <taxon>Bacteroidota</taxon>
        <taxon>Cytophagia</taxon>
        <taxon>Cytophagales</taxon>
        <taxon>Hymenobacteraceae</taxon>
        <taxon>Rufibacter</taxon>
    </lineage>
</organism>
<protein>
    <submittedName>
        <fullName evidence="1">T9SS type A sorting domain-containing protein</fullName>
    </submittedName>
</protein>
<proteinExistence type="predicted"/>
<dbReference type="RefSeq" id="WP_149090094.1">
    <property type="nucleotide sequence ID" value="NZ_VKKY01000001.1"/>
</dbReference>
<reference evidence="1 2" key="1">
    <citation type="submission" date="2019-07" db="EMBL/GenBank/DDBJ databases">
        <title>Rufibacter sp. nov., isolated from lake sediment.</title>
        <authorList>
            <person name="Qu J.-H."/>
        </authorList>
    </citation>
    <scope>NUCLEOTIDE SEQUENCE [LARGE SCALE GENOMIC DNA]</scope>
    <source>
        <strain evidence="1 2">NBS58-1</strain>
    </source>
</reference>
<dbReference type="Proteomes" id="UP000324133">
    <property type="component" value="Unassembled WGS sequence"/>
</dbReference>
<sequence>MIRNFTRLKEVMYVTLCLVLASGALSYTYGSSHYARAAKSKNIRSILNLAQLAWTPKGESAAELEDTTATGKTYYWVPFGATNRGSGAWSELGHWATTSGGKVKHQTLPTAADNIVFDINSFLFTGQKVTLDQEANVNNISWTGIRATNFDGNGQTLNVHGALQANLDLTFTGTKGFLLNFKTATENAPLNFEGRLFAPGTVLTFDGSGSWDLQSQIRVSANGTINLQQGSLKTNGYPISINAFNSVSDKARSLDLGNSALENLSTWNVSPSLTLKADSAAFTINGPETHIFNGGGKSYKLVTLHGPRSYVNHSNTFKSITLPKQAIATESNTLVLEAGQNQTIESLFTFGAGSLTTIQSSVAGQTANVNFSSFGFCTDYLTISDVTATGPGAYYAGLSSQSIGNTTGWNFLSCGSAIYTPKSTSDYNACKSSASVTSTGSGTWQEIKFEGEVVATFNDGGNSLGEVSLDFAVSSENARTLKSTDGADIKALARNWRLKSTTAPSADKPVRIRFYGLKSEVEAYQNAVPEVTTLENLSFTTYSSSGPSENCLYTDNTEAGSITNHLLGTAFSSTGNYFTAEVAGITDFSEFYLHNGYSAIDFVASQPVKEEPVATVEEMDFIAHWNAKTVKLKWMAPGKITATYDVERASSPESKEFETIISKAPRQNSANAATAVYHAEDFSPAAGPANYYRLKRTNADGTFTYSQTVKVDNKAYTAAVQASPNPFTDKVKLTVNAEKAGEMSVKLMTEYGEVALEKKIKVAKGTSASDLVIGAKVKSGIYLLVTELNGERLTQRLIKQ</sequence>
<accession>A0A5B6TJ72</accession>
<dbReference type="AlphaFoldDB" id="A0A5B6TJ72"/>